<name>A0A1W7RA55_9SCOR</name>
<proteinExistence type="inferred from homology"/>
<dbReference type="Pfam" id="PF00307">
    <property type="entry name" value="CH"/>
    <property type="match status" value="1"/>
</dbReference>
<accession>A0A1W7RA55</accession>
<dbReference type="PANTHER" id="PTHR47385:SF24">
    <property type="entry name" value="MUSCLE-SPECIFIC PROTEIN 20"/>
    <property type="match status" value="1"/>
</dbReference>
<dbReference type="GO" id="GO:0007015">
    <property type="term" value="P:actin filament organization"/>
    <property type="evidence" value="ECO:0007669"/>
    <property type="project" value="TreeGrafter"/>
</dbReference>
<dbReference type="SUPFAM" id="SSF47576">
    <property type="entry name" value="Calponin-homology domain, CH-domain"/>
    <property type="match status" value="1"/>
</dbReference>
<dbReference type="EMBL" id="GFAH01000359">
    <property type="protein sequence ID" value="JAV48030.1"/>
    <property type="molecule type" value="Transcribed_RNA"/>
</dbReference>
<feature type="domain" description="Calponin-homology (CH)" evidence="7">
    <location>
        <begin position="24"/>
        <end position="129"/>
    </location>
</feature>
<dbReference type="Pfam" id="PF00402">
    <property type="entry name" value="Calponin"/>
    <property type="match status" value="1"/>
</dbReference>
<dbReference type="GO" id="GO:0051015">
    <property type="term" value="F:actin filament binding"/>
    <property type="evidence" value="ECO:0007669"/>
    <property type="project" value="TreeGrafter"/>
</dbReference>
<keyword evidence="3 6" id="KW-0112">Calmodulin-binding</keyword>
<evidence type="ECO:0000256" key="1">
    <source>
        <dbReference type="ARBA" id="ARBA00009631"/>
    </source>
</evidence>
<protein>
    <recommendedName>
        <fullName evidence="6">Calponin</fullName>
    </recommendedName>
</protein>
<evidence type="ECO:0000313" key="8">
    <source>
        <dbReference type="EMBL" id="JAV48030.1"/>
    </source>
</evidence>
<dbReference type="PROSITE" id="PS01052">
    <property type="entry name" value="CALPONIN_1"/>
    <property type="match status" value="1"/>
</dbReference>
<dbReference type="InterPro" id="IPR001715">
    <property type="entry name" value="CH_dom"/>
</dbReference>
<sequence>MSSRGPSYGLSAQVANKLASKRDPELEADILRWIGEVLGQKLPSGAYEDILRDGQILCNVMNKLMPGCIQKINTSGGQFKMMENVNRFQEAAKKYGVPEIDVFQTVDLYEKRNIPQVTQCIMALGRTCYLHPEYQGPCLGPKPSEEHKREFTDEQLRAGEGIINLQYGSNKGATQSGQNFGNTRHM</sequence>
<evidence type="ECO:0000256" key="4">
    <source>
        <dbReference type="ARBA" id="ARBA00023203"/>
    </source>
</evidence>
<dbReference type="PROSITE" id="PS50021">
    <property type="entry name" value="CH"/>
    <property type="match status" value="1"/>
</dbReference>
<dbReference type="CDD" id="cd21207">
    <property type="entry name" value="CH_dMP20-like"/>
    <property type="match status" value="1"/>
</dbReference>
<dbReference type="PANTHER" id="PTHR47385">
    <property type="entry name" value="CALPONIN"/>
    <property type="match status" value="1"/>
</dbReference>
<dbReference type="GO" id="GO:0015629">
    <property type="term" value="C:actin cytoskeleton"/>
    <property type="evidence" value="ECO:0007669"/>
    <property type="project" value="TreeGrafter"/>
</dbReference>
<evidence type="ECO:0000256" key="5">
    <source>
        <dbReference type="ARBA" id="ARBA00025109"/>
    </source>
</evidence>
<keyword evidence="2" id="KW-0677">Repeat</keyword>
<dbReference type="InterPro" id="IPR003096">
    <property type="entry name" value="SM22_calponin"/>
</dbReference>
<dbReference type="PRINTS" id="PR00888">
    <property type="entry name" value="SM22CALPONIN"/>
</dbReference>
<dbReference type="GO" id="GO:0031032">
    <property type="term" value="P:actomyosin structure organization"/>
    <property type="evidence" value="ECO:0007669"/>
    <property type="project" value="InterPro"/>
</dbReference>
<dbReference type="GO" id="GO:0005516">
    <property type="term" value="F:calmodulin binding"/>
    <property type="evidence" value="ECO:0007669"/>
    <property type="project" value="UniProtKB-KW"/>
</dbReference>
<evidence type="ECO:0000256" key="3">
    <source>
        <dbReference type="ARBA" id="ARBA00022860"/>
    </source>
</evidence>
<dbReference type="InterPro" id="IPR036872">
    <property type="entry name" value="CH_dom_sf"/>
</dbReference>
<dbReference type="InterPro" id="IPR050606">
    <property type="entry name" value="Calponin-like"/>
</dbReference>
<keyword evidence="4 6" id="KW-0009">Actin-binding</keyword>
<reference evidence="8" key="1">
    <citation type="submission" date="2016-11" db="EMBL/GenBank/DDBJ databases">
        <title>Venom-gland transcriptomics and venom proteomics of the black-back scorpion (Hadrurus spadix) reveal detectability challenges and an unexplored realm of animal toxin diversity.</title>
        <authorList>
            <person name="Rokyta D.R."/>
            <person name="Ward M.J."/>
        </authorList>
    </citation>
    <scope>NUCLEOTIDE SEQUENCE</scope>
    <source>
        <tissue evidence="8">Venom gland</tissue>
    </source>
</reference>
<dbReference type="PRINTS" id="PR00889">
    <property type="entry name" value="CALPONIN"/>
</dbReference>
<comment type="function">
    <text evidence="5 6">Thin filament-associated protein that is implicated in the regulation and modulation of smooth muscle contraction. It is capable of binding to actin, calmodulin and tropomyosin. The interaction of calponin with actin inhibits the actomyosin Mg-ATPase activity.</text>
</comment>
<dbReference type="SMART" id="SM00033">
    <property type="entry name" value="CH"/>
    <property type="match status" value="1"/>
</dbReference>
<dbReference type="PROSITE" id="PS51122">
    <property type="entry name" value="CALPONIN_2"/>
    <property type="match status" value="1"/>
</dbReference>
<evidence type="ECO:0000256" key="2">
    <source>
        <dbReference type="ARBA" id="ARBA00022737"/>
    </source>
</evidence>
<comment type="similarity">
    <text evidence="1 6">Belongs to the calponin family.</text>
</comment>
<dbReference type="InterPro" id="IPR001997">
    <property type="entry name" value="Calponin/LIMCH1"/>
</dbReference>
<evidence type="ECO:0000259" key="7">
    <source>
        <dbReference type="PROSITE" id="PS50021"/>
    </source>
</evidence>
<dbReference type="AlphaFoldDB" id="A0A1W7RA55"/>
<organism evidence="8">
    <name type="scientific">Hadrurus spadix</name>
    <dbReference type="NCBI Taxonomy" id="141984"/>
    <lineage>
        <taxon>Eukaryota</taxon>
        <taxon>Metazoa</taxon>
        <taxon>Ecdysozoa</taxon>
        <taxon>Arthropoda</taxon>
        <taxon>Chelicerata</taxon>
        <taxon>Arachnida</taxon>
        <taxon>Scorpiones</taxon>
        <taxon>Iurida</taxon>
        <taxon>Iuroidea</taxon>
        <taxon>Hadrurus</taxon>
    </lineage>
</organism>
<evidence type="ECO:0000256" key="6">
    <source>
        <dbReference type="RuleBase" id="RU361224"/>
    </source>
</evidence>
<dbReference type="InterPro" id="IPR000557">
    <property type="entry name" value="Calponin_repeat"/>
</dbReference>
<dbReference type="Gene3D" id="1.10.418.10">
    <property type="entry name" value="Calponin-like domain"/>
    <property type="match status" value="1"/>
</dbReference>